<keyword evidence="1" id="KW-0472">Membrane</keyword>
<gene>
    <name evidence="2" type="ORF">SAMN05421741_12632</name>
</gene>
<dbReference type="AlphaFoldDB" id="A0A1I5FB10"/>
<accession>A0A1I5FB10</accession>
<dbReference type="STRING" id="913024.SAMN05421741_12632"/>
<organism evidence="2 3">
    <name type="scientific">Paenimyroides ummariense</name>
    <dbReference type="NCBI Taxonomy" id="913024"/>
    <lineage>
        <taxon>Bacteria</taxon>
        <taxon>Pseudomonadati</taxon>
        <taxon>Bacteroidota</taxon>
        <taxon>Flavobacteriia</taxon>
        <taxon>Flavobacteriales</taxon>
        <taxon>Flavobacteriaceae</taxon>
        <taxon>Paenimyroides</taxon>
    </lineage>
</organism>
<sequence>MKEKSGLKYILVLPFILIIGIFIYWYLNPSIDNEDFHLQYLLSDRDKNFYEFRNQDINQEKFTYNNEMYSNNIEGYKLIIHSIDFTKFGEKILIVTDYFNKKTRNANLTYKDKNGIYSPLEIVKNNDSILIYQILEDPKIDKHLVFKGCRIKM</sequence>
<evidence type="ECO:0000313" key="2">
    <source>
        <dbReference type="EMBL" id="SFO20843.1"/>
    </source>
</evidence>
<reference evidence="3" key="1">
    <citation type="submission" date="2016-10" db="EMBL/GenBank/DDBJ databases">
        <authorList>
            <person name="Varghese N."/>
            <person name="Submissions S."/>
        </authorList>
    </citation>
    <scope>NUCLEOTIDE SEQUENCE [LARGE SCALE GENOMIC DNA]</scope>
    <source>
        <strain evidence="3">DS-12</strain>
    </source>
</reference>
<feature type="transmembrane region" description="Helical" evidence="1">
    <location>
        <begin position="7"/>
        <end position="27"/>
    </location>
</feature>
<keyword evidence="3" id="KW-1185">Reference proteome</keyword>
<name>A0A1I5FB10_9FLAO</name>
<evidence type="ECO:0000313" key="3">
    <source>
        <dbReference type="Proteomes" id="UP000199036"/>
    </source>
</evidence>
<dbReference type="RefSeq" id="WP_091525673.1">
    <property type="nucleotide sequence ID" value="NZ_FOVI01000026.1"/>
</dbReference>
<proteinExistence type="predicted"/>
<evidence type="ECO:0000256" key="1">
    <source>
        <dbReference type="SAM" id="Phobius"/>
    </source>
</evidence>
<dbReference type="EMBL" id="FOVI01000026">
    <property type="protein sequence ID" value="SFO20843.1"/>
    <property type="molecule type" value="Genomic_DNA"/>
</dbReference>
<dbReference type="OrthoDB" id="1442749at2"/>
<keyword evidence="1" id="KW-0812">Transmembrane</keyword>
<protein>
    <submittedName>
        <fullName evidence="2">Uncharacterized protein</fullName>
    </submittedName>
</protein>
<keyword evidence="1" id="KW-1133">Transmembrane helix</keyword>
<dbReference type="Proteomes" id="UP000199036">
    <property type="component" value="Unassembled WGS sequence"/>
</dbReference>